<feature type="transmembrane region" description="Helical" evidence="1">
    <location>
        <begin position="35"/>
        <end position="54"/>
    </location>
</feature>
<accession>A0A4Z0WF85</accession>
<feature type="domain" description="DUF1468" evidence="2">
    <location>
        <begin position="6"/>
        <end position="150"/>
    </location>
</feature>
<dbReference type="Pfam" id="PF07331">
    <property type="entry name" value="TctB"/>
    <property type="match status" value="1"/>
</dbReference>
<evidence type="ECO:0000256" key="1">
    <source>
        <dbReference type="SAM" id="Phobius"/>
    </source>
</evidence>
<name>A0A4Z0WF85_9GAMM</name>
<keyword evidence="4" id="KW-1185">Reference proteome</keyword>
<feature type="transmembrane region" description="Helical" evidence="1">
    <location>
        <begin position="123"/>
        <end position="147"/>
    </location>
</feature>
<feature type="transmembrane region" description="Helical" evidence="1">
    <location>
        <begin position="94"/>
        <end position="111"/>
    </location>
</feature>
<keyword evidence="1" id="KW-1133">Transmembrane helix</keyword>
<gene>
    <name evidence="3" type="ORF">E4656_09050</name>
</gene>
<proteinExistence type="predicted"/>
<reference evidence="3 4" key="1">
    <citation type="submission" date="2019-04" db="EMBL/GenBank/DDBJ databases">
        <title>Natronospirillum operosus gen. nov., sp. nov., a haloalkaliphilic satellite isolated from decaying biomass of laboratory culture of cyanobacterium Geitlerinema sp. and proposal of Natronospirillaceae fam. nov. and Saccharospirillaceae fam. nov.</title>
        <authorList>
            <person name="Kevbrin V."/>
            <person name="Boltyanskaya Y."/>
            <person name="Koziaeva V."/>
            <person name="Grouzdev D.S."/>
            <person name="Park M."/>
            <person name="Cho J."/>
        </authorList>
    </citation>
    <scope>NUCLEOTIDE SEQUENCE [LARGE SCALE GENOMIC DNA]</scope>
    <source>
        <strain evidence="3 4">G-116</strain>
    </source>
</reference>
<dbReference type="AlphaFoldDB" id="A0A4Z0WF85"/>
<dbReference type="Proteomes" id="UP000297475">
    <property type="component" value="Unassembled WGS sequence"/>
</dbReference>
<keyword evidence="1" id="KW-0472">Membrane</keyword>
<keyword evidence="1" id="KW-0812">Transmembrane</keyword>
<dbReference type="OrthoDB" id="1952661at2"/>
<dbReference type="EMBL" id="SRMF01000003">
    <property type="protein sequence ID" value="TGG93198.1"/>
    <property type="molecule type" value="Genomic_DNA"/>
</dbReference>
<dbReference type="RefSeq" id="WP_135482908.1">
    <property type="nucleotide sequence ID" value="NZ_SRMF01000003.1"/>
</dbReference>
<feature type="transmembrane region" description="Helical" evidence="1">
    <location>
        <begin position="5"/>
        <end position="23"/>
    </location>
</feature>
<evidence type="ECO:0000313" key="3">
    <source>
        <dbReference type="EMBL" id="TGG93198.1"/>
    </source>
</evidence>
<dbReference type="InterPro" id="IPR009936">
    <property type="entry name" value="DUF1468"/>
</dbReference>
<comment type="caution">
    <text evidence="3">The sequence shown here is derived from an EMBL/GenBank/DDBJ whole genome shotgun (WGS) entry which is preliminary data.</text>
</comment>
<sequence>MRSNIILGAVIVAFSVYFYSLTSGLPERSALFPRAVLWCMGISGLAIMGGALWKGLRHRTSDDDRAIGQALLFQIVIPGALLTIAFLLLRTLGFYMASAFLVFVVFCYHTYRAGEVRLGWPIYARAVTFSVVMTGMSFVVFSVLLGLPTP</sequence>
<organism evidence="3 4">
    <name type="scientific">Natronospirillum operosum</name>
    <dbReference type="NCBI Taxonomy" id="2759953"/>
    <lineage>
        <taxon>Bacteria</taxon>
        <taxon>Pseudomonadati</taxon>
        <taxon>Pseudomonadota</taxon>
        <taxon>Gammaproteobacteria</taxon>
        <taxon>Oceanospirillales</taxon>
        <taxon>Natronospirillaceae</taxon>
        <taxon>Natronospirillum</taxon>
    </lineage>
</organism>
<protein>
    <submittedName>
        <fullName evidence="3">Tripartite tricarboxylate transporter TctB family protein</fullName>
    </submittedName>
</protein>
<evidence type="ECO:0000259" key="2">
    <source>
        <dbReference type="Pfam" id="PF07331"/>
    </source>
</evidence>
<feature type="transmembrane region" description="Helical" evidence="1">
    <location>
        <begin position="66"/>
        <end position="88"/>
    </location>
</feature>
<evidence type="ECO:0000313" key="4">
    <source>
        <dbReference type="Proteomes" id="UP000297475"/>
    </source>
</evidence>